<dbReference type="AlphaFoldDB" id="A0A0D1XTF1"/>
<evidence type="ECO:0000313" key="1">
    <source>
        <dbReference type="EMBL" id="KON94885.1"/>
    </source>
</evidence>
<dbReference type="STRING" id="47500.AF333_04675"/>
<dbReference type="InterPro" id="IPR018989">
    <property type="entry name" value="DUF2001"/>
</dbReference>
<dbReference type="EMBL" id="FNED01000009">
    <property type="protein sequence ID" value="SDI92774.1"/>
    <property type="molecule type" value="Genomic_DNA"/>
</dbReference>
<accession>A0A0D1XTF1</accession>
<proteinExistence type="predicted"/>
<keyword evidence="3" id="KW-1185">Reference proteome</keyword>
<evidence type="ECO:0000313" key="2">
    <source>
        <dbReference type="EMBL" id="SDI92774.1"/>
    </source>
</evidence>
<gene>
    <name evidence="1" type="ORF">AF333_04675</name>
    <name evidence="2" type="ORF">SAMN04487909_109121</name>
</gene>
<evidence type="ECO:0000313" key="3">
    <source>
        <dbReference type="Proteomes" id="UP000037269"/>
    </source>
</evidence>
<name>A0A0D1XTF1_ANEMI</name>
<dbReference type="Proteomes" id="UP000182836">
    <property type="component" value="Unassembled WGS sequence"/>
</dbReference>
<dbReference type="Gene3D" id="2.30.110.40">
    <property type="entry name" value="Phage tail tube protein"/>
    <property type="match status" value="1"/>
</dbReference>
<dbReference type="Pfam" id="PF09393">
    <property type="entry name" value="DUF2001"/>
    <property type="match status" value="1"/>
</dbReference>
<dbReference type="OrthoDB" id="1697482at2"/>
<dbReference type="SUPFAM" id="SSF69279">
    <property type="entry name" value="Phage tail proteins"/>
    <property type="match status" value="1"/>
</dbReference>
<dbReference type="EMBL" id="LGUG01000004">
    <property type="protein sequence ID" value="KON94885.1"/>
    <property type="molecule type" value="Genomic_DNA"/>
</dbReference>
<dbReference type="GeneID" id="42304501"/>
<dbReference type="PATRIC" id="fig|47500.8.peg.5453"/>
<evidence type="ECO:0000313" key="4">
    <source>
        <dbReference type="Proteomes" id="UP000182836"/>
    </source>
</evidence>
<dbReference type="Proteomes" id="UP000037269">
    <property type="component" value="Unassembled WGS sequence"/>
</dbReference>
<protein>
    <submittedName>
        <fullName evidence="2">Phage tail tube protein</fullName>
    </submittedName>
</protein>
<reference evidence="1 3" key="1">
    <citation type="submission" date="2015-07" db="EMBL/GenBank/DDBJ databases">
        <title>Fjat-14205 dsm 2895.</title>
        <authorList>
            <person name="Liu B."/>
            <person name="Wang J."/>
            <person name="Zhu Y."/>
            <person name="Liu G."/>
            <person name="Chen Q."/>
            <person name="Chen Z."/>
            <person name="Lan J."/>
            <person name="Che J."/>
            <person name="Ge C."/>
            <person name="Shi H."/>
            <person name="Pan Z."/>
            <person name="Liu X."/>
        </authorList>
    </citation>
    <scope>NUCLEOTIDE SEQUENCE [LARGE SCALE GENOMIC DNA]</scope>
    <source>
        <strain evidence="1 3">DSM 2895</strain>
    </source>
</reference>
<organism evidence="1 3">
    <name type="scientific">Aneurinibacillus migulanus</name>
    <name type="common">Bacillus migulanus</name>
    <dbReference type="NCBI Taxonomy" id="47500"/>
    <lineage>
        <taxon>Bacteria</taxon>
        <taxon>Bacillati</taxon>
        <taxon>Bacillota</taxon>
        <taxon>Bacilli</taxon>
        <taxon>Bacillales</taxon>
        <taxon>Paenibacillaceae</taxon>
        <taxon>Aneurinibacillus group</taxon>
        <taxon>Aneurinibacillus</taxon>
    </lineage>
</organism>
<reference evidence="2 4" key="2">
    <citation type="submission" date="2016-10" db="EMBL/GenBank/DDBJ databases">
        <authorList>
            <person name="de Groot N.N."/>
        </authorList>
    </citation>
    <scope>NUCLEOTIDE SEQUENCE [LARGE SCALE GENOMIC DNA]</scope>
    <source>
        <strain evidence="2 4">DSM 2895</strain>
    </source>
</reference>
<dbReference type="RefSeq" id="WP_043065037.1">
    <property type="nucleotide sequence ID" value="NZ_BJOA01000067.1"/>
</dbReference>
<dbReference type="InterPro" id="IPR038628">
    <property type="entry name" value="XkdM-like_sf"/>
</dbReference>
<sequence>MSVEDKVYTGSGGKVYFDGEELFYVQKSELKVTPKRENFDLVGELDEYSKLVGLSGKGSVEVIKTNAFVYRRFVEEMKKGKDPTFTYIGEVTNAATNETQTAIANECKIDGDLDIMSFEPKKIMNDAISFTFPPTKMEFEE</sequence>